<evidence type="ECO:0000313" key="2">
    <source>
        <dbReference type="EMBL" id="KAL1873308.1"/>
    </source>
</evidence>
<protein>
    <submittedName>
        <fullName evidence="2">Uncharacterized protein</fullName>
    </submittedName>
</protein>
<sequence length="288" mass="33332">MILSDSHSDSDGDDEDEESDNCDNSSEDEEQLEEEGSDEESDDHSSEYPETSSMEVDRDSECVRDYEIDENYGDQLRSRALMALDTKMLLSLESIHSKIANLTGHDLVNFFIKAAGLWDDDAQSYLSNRKLKYANIGLAFRLCVALENQDPAPYSTILRESCWWGSEDSVVRTMRCILPADNKEIITERMRTLEMRHDKIAVRWAWRLQQMATHPHRIIKAMYSLQETNEPKLRELLIQRLEKFGTEEIRALLFPWIWELSREGSGRLGQEALDLYVGKSSHEEEEEI</sequence>
<feature type="compositionally biased region" description="Acidic residues" evidence="1">
    <location>
        <begin position="11"/>
        <end position="42"/>
    </location>
</feature>
<dbReference type="EMBL" id="JAVDPF010000022">
    <property type="protein sequence ID" value="KAL1873308.1"/>
    <property type="molecule type" value="Genomic_DNA"/>
</dbReference>
<feature type="region of interest" description="Disordered" evidence="1">
    <location>
        <begin position="1"/>
        <end position="61"/>
    </location>
</feature>
<organism evidence="2 3">
    <name type="scientific">Paecilomyces lecythidis</name>
    <dbReference type="NCBI Taxonomy" id="3004212"/>
    <lineage>
        <taxon>Eukaryota</taxon>
        <taxon>Fungi</taxon>
        <taxon>Dikarya</taxon>
        <taxon>Ascomycota</taxon>
        <taxon>Pezizomycotina</taxon>
        <taxon>Eurotiomycetes</taxon>
        <taxon>Eurotiomycetidae</taxon>
        <taxon>Eurotiales</taxon>
        <taxon>Thermoascaceae</taxon>
        <taxon>Paecilomyces</taxon>
    </lineage>
</organism>
<dbReference type="Proteomes" id="UP001583193">
    <property type="component" value="Unassembled WGS sequence"/>
</dbReference>
<comment type="caution">
    <text evidence="2">The sequence shown here is derived from an EMBL/GenBank/DDBJ whole genome shotgun (WGS) entry which is preliminary data.</text>
</comment>
<feature type="compositionally biased region" description="Basic and acidic residues" evidence="1">
    <location>
        <begin position="1"/>
        <end position="10"/>
    </location>
</feature>
<accession>A0ABR3XBK4</accession>
<evidence type="ECO:0000313" key="3">
    <source>
        <dbReference type="Proteomes" id="UP001583193"/>
    </source>
</evidence>
<name>A0ABR3XBK4_9EURO</name>
<proteinExistence type="predicted"/>
<evidence type="ECO:0000256" key="1">
    <source>
        <dbReference type="SAM" id="MobiDB-lite"/>
    </source>
</evidence>
<keyword evidence="3" id="KW-1185">Reference proteome</keyword>
<gene>
    <name evidence="2" type="ORF">Plec18167_006357</name>
</gene>
<reference evidence="2 3" key="1">
    <citation type="journal article" date="2024" name="IMA Fungus">
        <title>IMA Genome - F19 : A genome assembly and annotation guide to empower mycologists, including annotated draft genome sequences of Ceratocystis pirilliformis, Diaporthe australafricana, Fusarium ophioides, Paecilomyces lecythidis, and Sporothrix stenoceras.</title>
        <authorList>
            <person name="Aylward J."/>
            <person name="Wilson A.M."/>
            <person name="Visagie C.M."/>
            <person name="Spraker J."/>
            <person name="Barnes I."/>
            <person name="Buitendag C."/>
            <person name="Ceriani C."/>
            <person name="Del Mar Angel L."/>
            <person name="du Plessis D."/>
            <person name="Fuchs T."/>
            <person name="Gasser K."/>
            <person name="Kramer D."/>
            <person name="Li W."/>
            <person name="Munsamy K."/>
            <person name="Piso A."/>
            <person name="Price J.L."/>
            <person name="Sonnekus B."/>
            <person name="Thomas C."/>
            <person name="van der Nest A."/>
            <person name="van Dijk A."/>
            <person name="van Heerden A."/>
            <person name="van Vuuren N."/>
            <person name="Yilmaz N."/>
            <person name="Duong T.A."/>
            <person name="van der Merwe N.A."/>
            <person name="Wingfield M.J."/>
            <person name="Wingfield B.D."/>
        </authorList>
    </citation>
    <scope>NUCLEOTIDE SEQUENCE [LARGE SCALE GENOMIC DNA]</scope>
    <source>
        <strain evidence="2 3">CMW 18167</strain>
    </source>
</reference>